<organism evidence="1">
    <name type="scientific">Anguilla anguilla</name>
    <name type="common">European freshwater eel</name>
    <name type="synonym">Muraena anguilla</name>
    <dbReference type="NCBI Taxonomy" id="7936"/>
    <lineage>
        <taxon>Eukaryota</taxon>
        <taxon>Metazoa</taxon>
        <taxon>Chordata</taxon>
        <taxon>Craniata</taxon>
        <taxon>Vertebrata</taxon>
        <taxon>Euteleostomi</taxon>
        <taxon>Actinopterygii</taxon>
        <taxon>Neopterygii</taxon>
        <taxon>Teleostei</taxon>
        <taxon>Anguilliformes</taxon>
        <taxon>Anguillidae</taxon>
        <taxon>Anguilla</taxon>
    </lineage>
</organism>
<dbReference type="EMBL" id="GBXM01069329">
    <property type="protein sequence ID" value="JAH39248.1"/>
    <property type="molecule type" value="Transcribed_RNA"/>
</dbReference>
<evidence type="ECO:0000313" key="1">
    <source>
        <dbReference type="EMBL" id="JAH39248.1"/>
    </source>
</evidence>
<sequence length="42" mass="5382">MTEEYFQFQFQNCQTDHEHSPRYRYRCVRLHIKRQGIKTRLH</sequence>
<name>A0A0E9SFJ0_ANGAN</name>
<proteinExistence type="predicted"/>
<reference evidence="1" key="2">
    <citation type="journal article" date="2015" name="Fish Shellfish Immunol.">
        <title>Early steps in the European eel (Anguilla anguilla)-Vibrio vulnificus interaction in the gills: Role of the RtxA13 toxin.</title>
        <authorList>
            <person name="Callol A."/>
            <person name="Pajuelo D."/>
            <person name="Ebbesson L."/>
            <person name="Teles M."/>
            <person name="MacKenzie S."/>
            <person name="Amaro C."/>
        </authorList>
    </citation>
    <scope>NUCLEOTIDE SEQUENCE</scope>
</reference>
<dbReference type="AlphaFoldDB" id="A0A0E9SFJ0"/>
<protein>
    <submittedName>
        <fullName evidence="1">Uncharacterized protein</fullName>
    </submittedName>
</protein>
<accession>A0A0E9SFJ0</accession>
<reference evidence="1" key="1">
    <citation type="submission" date="2014-11" db="EMBL/GenBank/DDBJ databases">
        <authorList>
            <person name="Amaro Gonzalez C."/>
        </authorList>
    </citation>
    <scope>NUCLEOTIDE SEQUENCE</scope>
</reference>